<comment type="caution">
    <text evidence="2">The sequence shown here is derived from an EMBL/GenBank/DDBJ whole genome shotgun (WGS) entry which is preliminary data.</text>
</comment>
<evidence type="ECO:0000256" key="1">
    <source>
        <dbReference type="SAM" id="MobiDB-lite"/>
    </source>
</evidence>
<proteinExistence type="predicted"/>
<dbReference type="Proteomes" id="UP001165083">
    <property type="component" value="Unassembled WGS sequence"/>
</dbReference>
<feature type="compositionally biased region" description="Acidic residues" evidence="1">
    <location>
        <begin position="301"/>
        <end position="314"/>
    </location>
</feature>
<organism evidence="2 3">
    <name type="scientific">Phytophthora lilii</name>
    <dbReference type="NCBI Taxonomy" id="2077276"/>
    <lineage>
        <taxon>Eukaryota</taxon>
        <taxon>Sar</taxon>
        <taxon>Stramenopiles</taxon>
        <taxon>Oomycota</taxon>
        <taxon>Peronosporomycetes</taxon>
        <taxon>Peronosporales</taxon>
        <taxon>Peronosporaceae</taxon>
        <taxon>Phytophthora</taxon>
    </lineage>
</organism>
<sequence>MLQESLGGGGEAATAKRALAQAQKLLQLASVRPNALTLREYREALEGGTAMKIVGFQLARTAPRCCTQEVWKFILEAVVNELGNSESTSTLAAAICVLGLVPVPLVLGFLLSPEREPMNKLRAILTHEDAEVRCNAVEALSTLTLDVAINVAGDGLFVFPFESHEARICCQQDVETMVNDCWKMILHTLSFDAQSQSAAWAAGSAFTALANLFARSSTMTPFFPSIRQNLRAQAAIEDVTFMMYKNAFPRIRALVGAARALPMKQQPDAMLWIGMLLYTMMERSGARCPSISVPHVEIDTEDNNADGAEDDDDESHSSTEPVRVDELVSDLLESWIFPTISRRVSLAQATSMCRAIFILLKHPLQTFTRMRWAAQLANHLIAQCYLANKSPSNGTETKYELCVMLVKTFAWLSGVNCQSLFVRTTETLYLLDQEKDRRDLVQSLMNTIAAHVVANRDFQLLQGLCTMTFFRQPKGFSRLSPRTNGSEVFRALFQALSNATKLSLPSQRGAVEHQVSQLIALRVFRGLLLLKLGGSATTSPKAYRRSCEISENIVYYTGLLASHFQGMLACPELALRESLDFFRQELFPTMSQIASQSARLQVLWLGVRLHRNYASYVPFDALVRELQHETGRLFTAIWNDDDEMEGATFDNGLLGCGGAGEDISASRKRAGDVNNVDALMVLGDCITLLAQLQPQTQPQFLQMCEKMIAALSASGSSPATTSQQYRVIEDVMTLLSTPAMTHILFEAENPFPKEIFDPQDIFLPRKYLDNNCEADLLENPHDEEYQEPITVTGCADPVSVRISHRHPLAGKEEVIAVEISCCNLTTWPLNDLEIQLRPLGGVAVVQCVDTAKDLKIRLLRAGETICVGTSGGCTSLPPFGVVKAEKRFRVCKFTQATFLVQAVLVQEPNQDGDDAGANPAEEVVSTPIRLAFSNRYVLHFDALLRLPQPQFATAPFFQHCWQRYEPPACARSYFMLIVLCSGIIFLFSSHSGVLWRVKSLNTHSGKLSVCQSVLHYMNAKIAVVPELLLDLPTNFHAAMLTQTRWGSYVVASLTMNLDSDTNSDSAWSGVLEVRSTKENVRELKRWPKDTTRLFGGDHIQLCSPTASTSTARDTVSPEPVSITVSGQTSAASSSPLDSAFSSPQFAAGNGMSASLLPEPAPTSFAPDVRSTTSFHKDVSVPTDRKSSFARSQQPEQVRAPEAAPAPDEQWGAFL</sequence>
<reference evidence="2" key="1">
    <citation type="submission" date="2023-04" db="EMBL/GenBank/DDBJ databases">
        <title>Phytophthora lilii NBRC 32176.</title>
        <authorList>
            <person name="Ichikawa N."/>
            <person name="Sato H."/>
            <person name="Tonouchi N."/>
        </authorList>
    </citation>
    <scope>NUCLEOTIDE SEQUENCE</scope>
    <source>
        <strain evidence="2">NBRC 32176</strain>
    </source>
</reference>
<evidence type="ECO:0000313" key="2">
    <source>
        <dbReference type="EMBL" id="GMF29018.1"/>
    </source>
</evidence>
<keyword evidence="3" id="KW-1185">Reference proteome</keyword>
<dbReference type="OrthoDB" id="69102at2759"/>
<feature type="region of interest" description="Disordered" evidence="1">
    <location>
        <begin position="1104"/>
        <end position="1139"/>
    </location>
</feature>
<feature type="region of interest" description="Disordered" evidence="1">
    <location>
        <begin position="1151"/>
        <end position="1214"/>
    </location>
</feature>
<dbReference type="SUPFAM" id="SSF48371">
    <property type="entry name" value="ARM repeat"/>
    <property type="match status" value="1"/>
</dbReference>
<dbReference type="AlphaFoldDB" id="A0A9W6UA77"/>
<accession>A0A9W6UA77</accession>
<protein>
    <submittedName>
        <fullName evidence="2">Unnamed protein product</fullName>
    </submittedName>
</protein>
<gene>
    <name evidence="2" type="ORF">Plil01_001227500</name>
</gene>
<dbReference type="InterPro" id="IPR016024">
    <property type="entry name" value="ARM-type_fold"/>
</dbReference>
<evidence type="ECO:0000313" key="3">
    <source>
        <dbReference type="Proteomes" id="UP001165083"/>
    </source>
</evidence>
<feature type="compositionally biased region" description="Low complexity" evidence="1">
    <location>
        <begin position="1129"/>
        <end position="1139"/>
    </location>
</feature>
<dbReference type="EMBL" id="BSXW01000752">
    <property type="protein sequence ID" value="GMF29018.1"/>
    <property type="molecule type" value="Genomic_DNA"/>
</dbReference>
<name>A0A9W6UA77_9STRA</name>
<feature type="region of interest" description="Disordered" evidence="1">
    <location>
        <begin position="301"/>
        <end position="321"/>
    </location>
</feature>
<feature type="compositionally biased region" description="Polar residues" evidence="1">
    <location>
        <begin position="1104"/>
        <end position="1113"/>
    </location>
</feature>
<feature type="compositionally biased region" description="Basic and acidic residues" evidence="1">
    <location>
        <begin position="1174"/>
        <end position="1186"/>
    </location>
</feature>